<evidence type="ECO:0000313" key="2">
    <source>
        <dbReference type="Proteomes" id="UP000187506"/>
    </source>
</evidence>
<dbReference type="Proteomes" id="UP000187506">
    <property type="component" value="Chromosome"/>
</dbReference>
<dbReference type="RefSeq" id="WP_076734127.1">
    <property type="nucleotide sequence ID" value="NZ_CP019352.1"/>
</dbReference>
<protein>
    <recommendedName>
        <fullName evidence="3">DUF3037 family protein</fullName>
    </recommendedName>
</protein>
<proteinExistence type="predicted"/>
<evidence type="ECO:0008006" key="3">
    <source>
        <dbReference type="Google" id="ProtNLM"/>
    </source>
</evidence>
<name>A0AAC9PY27_9FLAO</name>
<dbReference type="Pfam" id="PF11236">
    <property type="entry name" value="DUF3037"/>
    <property type="match status" value="1"/>
</dbReference>
<organism evidence="1 2">
    <name type="scientific">Lacinutrix venerupis</name>
    <dbReference type="NCBI Taxonomy" id="1486034"/>
    <lineage>
        <taxon>Bacteria</taxon>
        <taxon>Pseudomonadati</taxon>
        <taxon>Bacteroidota</taxon>
        <taxon>Flavobacteriia</taxon>
        <taxon>Flavobacteriales</taxon>
        <taxon>Flavobacteriaceae</taxon>
        <taxon>Lacinutrix</taxon>
    </lineage>
</organism>
<sequence length="133" mass="15250">MQDKVTFEYAIIRLVPKVEREEFFNIGVILFSKRKKFLDVKFKINEAKLNAYSCNLDLEALNSYLQSWKLISDGNASAGIIGQFELSDRFRWLAATRSTVIQSSKTHSGLTENPEKELEDIFKKYVLCGDSDS</sequence>
<gene>
    <name evidence="1" type="ORF">BWR22_13210</name>
</gene>
<dbReference type="AlphaFoldDB" id="A0AAC9PY27"/>
<accession>A0AAC9PY27</accession>
<dbReference type="EMBL" id="CP019352">
    <property type="protein sequence ID" value="APY01224.1"/>
    <property type="molecule type" value="Genomic_DNA"/>
</dbReference>
<dbReference type="KEGG" id="lvn:BWR22_13210"/>
<keyword evidence="2" id="KW-1185">Reference proteome</keyword>
<evidence type="ECO:0000313" key="1">
    <source>
        <dbReference type="EMBL" id="APY01224.1"/>
    </source>
</evidence>
<dbReference type="InterPro" id="IPR021398">
    <property type="entry name" value="DUF3037"/>
</dbReference>
<reference evidence="1 2" key="1">
    <citation type="submission" date="2017-01" db="EMBL/GenBank/DDBJ databases">
        <title>Complete genome of Lacinutrix venerupis DOK2-8 isolated from seawater in Dokdo.</title>
        <authorList>
            <person name="Chi W.-J."/>
            <person name="Kim J.H."/>
        </authorList>
    </citation>
    <scope>NUCLEOTIDE SEQUENCE [LARGE SCALE GENOMIC DNA]</scope>
    <source>
        <strain evidence="1 2">DOK2-8</strain>
    </source>
</reference>